<evidence type="ECO:0000259" key="1">
    <source>
        <dbReference type="Pfam" id="PF13401"/>
    </source>
</evidence>
<proteinExistence type="predicted"/>
<dbReference type="GO" id="GO:0016887">
    <property type="term" value="F:ATP hydrolysis activity"/>
    <property type="evidence" value="ECO:0007669"/>
    <property type="project" value="InterPro"/>
</dbReference>
<dbReference type="GeneID" id="79810353"/>
<dbReference type="eggNOG" id="COG2842">
    <property type="taxonomic scope" value="Bacteria"/>
</dbReference>
<dbReference type="PANTHER" id="PTHR35894">
    <property type="entry name" value="GENERAL SECRETION PATHWAY PROTEIN A-RELATED"/>
    <property type="match status" value="1"/>
</dbReference>
<feature type="domain" description="ORC1/DEAH AAA+ ATPase" evidence="1">
    <location>
        <begin position="100"/>
        <end position="214"/>
    </location>
</feature>
<gene>
    <name evidence="2" type="ORF">FSDG_01248</name>
</gene>
<dbReference type="Pfam" id="PF13401">
    <property type="entry name" value="AAA_22"/>
    <property type="match status" value="1"/>
</dbReference>
<name>A0A140PQH9_9FUSO</name>
<sequence length="320" mass="35975">MKKIIEDLEKFAEENNISYAKIAKAINIGSSTLSEFRRGTYTGDVKALTEKVEAFLERHKKKMRRIDFSVDTEVKKRIFYAAEVIENYVASNVMTQTIDSAKIAYIYGRAGIGKTHALMEWAKQYKGRALFITAETGITVVGLIKKIARELRIDANGNNTESIKQRIKDSVKFTETIIVIDEGEHLKPSIIDIVRSLADQTGVGIIIAGTEALKSKIYSQTKGYEYLYSRAVINMTLRELNIDDVSKIVKKFLKNEIDLYSEKELQEMISYINLTVRGSARQLANLLTLTGHISTNNVSVDGKLTLDQIKAAVTMLAINY</sequence>
<organism evidence="2">
    <name type="scientific">Fusobacterium animalis 7_1</name>
    <dbReference type="NCBI Taxonomy" id="457405"/>
    <lineage>
        <taxon>Bacteria</taxon>
        <taxon>Fusobacteriati</taxon>
        <taxon>Fusobacteriota</taxon>
        <taxon>Fusobacteriia</taxon>
        <taxon>Fusobacteriales</taxon>
        <taxon>Fusobacteriaceae</taxon>
        <taxon>Fusobacterium</taxon>
    </lineage>
</organism>
<dbReference type="InterPro" id="IPR049945">
    <property type="entry name" value="AAA_22"/>
</dbReference>
<dbReference type="HOGENOM" id="CLU_056183_2_0_0"/>
<reference evidence="2 3" key="1">
    <citation type="submission" date="2013-11" db="EMBL/GenBank/DDBJ databases">
        <title>The Genome Sequence of Fusobacterium sp. 7_1.</title>
        <authorList>
            <consortium name="The Broad Institute Genome Sequencing Platform"/>
            <person name="Earl A."/>
            <person name="Ward D."/>
            <person name="Feldgarden M."/>
            <person name="Gevers D."/>
            <person name="Strauss J."/>
            <person name="Ambrose C.E."/>
            <person name="Allen-Vercoe E."/>
            <person name="Walker B."/>
            <person name="Young S.K."/>
            <person name="Zeng Q."/>
            <person name="Gargeya S."/>
            <person name="Fitzgerald M."/>
            <person name="Haas B."/>
            <person name="Abouelleil A."/>
            <person name="Alvarado L."/>
            <person name="Arachchi H.M."/>
            <person name="Berlin A.M."/>
            <person name="Chapman S.B."/>
            <person name="Goldberg J."/>
            <person name="Griggs A."/>
            <person name="Gujja S."/>
            <person name="Hansen M."/>
            <person name="Howarth C."/>
            <person name="Imamovic A."/>
            <person name="Larimer J."/>
            <person name="McCowen C."/>
            <person name="Montmayeur A."/>
            <person name="Murphy C."/>
            <person name="Neiman D."/>
            <person name="Pearson M."/>
            <person name="Priest M."/>
            <person name="Roberts A."/>
            <person name="Saif S."/>
            <person name="Shea T."/>
            <person name="Sisk P."/>
            <person name="Sykes S."/>
            <person name="Wortman J."/>
            <person name="Nusbaum C."/>
            <person name="Birren B."/>
        </authorList>
    </citation>
    <scope>NUCLEOTIDE SEQUENCE [LARGE SCALE GENOMIC DNA]</scope>
    <source>
        <strain evidence="2 3">7_1</strain>
    </source>
</reference>
<dbReference type="InterPro" id="IPR010982">
    <property type="entry name" value="Lambda_DNA-bd_dom_sf"/>
</dbReference>
<protein>
    <recommendedName>
        <fullName evidence="1">ORC1/DEAH AAA+ ATPase domain-containing protein</fullName>
    </recommendedName>
</protein>
<dbReference type="SUPFAM" id="SSF52540">
    <property type="entry name" value="P-loop containing nucleoside triphosphate hydrolases"/>
    <property type="match status" value="1"/>
</dbReference>
<dbReference type="AlphaFoldDB" id="A0A140PQH9"/>
<dbReference type="Gene3D" id="1.10.260.40">
    <property type="entry name" value="lambda repressor-like DNA-binding domains"/>
    <property type="match status" value="1"/>
</dbReference>
<dbReference type="KEGG" id="fne:FSDG_01248"/>
<dbReference type="RefSeq" id="WP_008701427.1">
    <property type="nucleotide sequence ID" value="NZ_AKBT01000001.1"/>
</dbReference>
<evidence type="ECO:0000313" key="3">
    <source>
        <dbReference type="Proteomes" id="UP000002799"/>
    </source>
</evidence>
<evidence type="ECO:0000313" key="2">
    <source>
        <dbReference type="EMBL" id="EEO42689.1"/>
    </source>
</evidence>
<dbReference type="Proteomes" id="UP000002799">
    <property type="component" value="Chromosome"/>
</dbReference>
<dbReference type="GO" id="GO:0003677">
    <property type="term" value="F:DNA binding"/>
    <property type="evidence" value="ECO:0007669"/>
    <property type="project" value="InterPro"/>
</dbReference>
<dbReference type="PANTHER" id="PTHR35894:SF5">
    <property type="entry name" value="MU-LIKE PROPHAGE FLUMU DNA TRANSPOSITION PROTEIN B"/>
    <property type="match status" value="1"/>
</dbReference>
<dbReference type="EMBL" id="CP007062">
    <property type="protein sequence ID" value="EEO42689.1"/>
    <property type="molecule type" value="Genomic_DNA"/>
</dbReference>
<dbReference type="Gene3D" id="3.40.50.300">
    <property type="entry name" value="P-loop containing nucleotide triphosphate hydrolases"/>
    <property type="match status" value="1"/>
</dbReference>
<dbReference type="InterPro" id="IPR027417">
    <property type="entry name" value="P-loop_NTPase"/>
</dbReference>
<dbReference type="InterPro" id="IPR052026">
    <property type="entry name" value="ExeA_AAA_ATPase_DNA-bind"/>
</dbReference>
<accession>A0A140PQH9</accession>